<dbReference type="AlphaFoldDB" id="A0A1G7C477"/>
<dbReference type="Gene3D" id="3.40.50.620">
    <property type="entry name" value="HUPs"/>
    <property type="match status" value="2"/>
</dbReference>
<proteinExistence type="inferred from homology"/>
<evidence type="ECO:0000256" key="1">
    <source>
        <dbReference type="ARBA" id="ARBA00008791"/>
    </source>
</evidence>
<keyword evidence="4" id="KW-1185">Reference proteome</keyword>
<dbReference type="STRING" id="641691.SAMN05421636_104410"/>
<dbReference type="RefSeq" id="WP_091868073.1">
    <property type="nucleotide sequence ID" value="NZ_FNAO01000004.1"/>
</dbReference>
<dbReference type="Proteomes" id="UP000199109">
    <property type="component" value="Unassembled WGS sequence"/>
</dbReference>
<reference evidence="3 4" key="1">
    <citation type="submission" date="2016-10" db="EMBL/GenBank/DDBJ databases">
        <authorList>
            <person name="de Groot N.N."/>
        </authorList>
    </citation>
    <scope>NUCLEOTIDE SEQUENCE [LARGE SCALE GENOMIC DNA]</scope>
    <source>
        <strain evidence="3 4">DSM 23421</strain>
    </source>
</reference>
<dbReference type="InterPro" id="IPR006016">
    <property type="entry name" value="UspA"/>
</dbReference>
<name>A0A1G7C477_9FLAO</name>
<gene>
    <name evidence="3" type="ORF">SAMN05421636_104410</name>
</gene>
<evidence type="ECO:0000313" key="3">
    <source>
        <dbReference type="EMBL" id="SDE34111.1"/>
    </source>
</evidence>
<dbReference type="PANTHER" id="PTHR46268:SF6">
    <property type="entry name" value="UNIVERSAL STRESS PROTEIN UP12"/>
    <property type="match status" value="1"/>
</dbReference>
<feature type="domain" description="UspA" evidence="2">
    <location>
        <begin position="1"/>
        <end position="144"/>
    </location>
</feature>
<dbReference type="InterPro" id="IPR014729">
    <property type="entry name" value="Rossmann-like_a/b/a_fold"/>
</dbReference>
<organism evidence="3 4">
    <name type="scientific">Pricia antarctica</name>
    <dbReference type="NCBI Taxonomy" id="641691"/>
    <lineage>
        <taxon>Bacteria</taxon>
        <taxon>Pseudomonadati</taxon>
        <taxon>Bacteroidota</taxon>
        <taxon>Flavobacteriia</taxon>
        <taxon>Flavobacteriales</taxon>
        <taxon>Flavobacteriaceae</taxon>
        <taxon>Pricia</taxon>
    </lineage>
</organism>
<comment type="similarity">
    <text evidence="1">Belongs to the universal stress protein A family.</text>
</comment>
<evidence type="ECO:0000313" key="4">
    <source>
        <dbReference type="Proteomes" id="UP000199109"/>
    </source>
</evidence>
<dbReference type="InterPro" id="IPR006015">
    <property type="entry name" value="Universal_stress_UspA"/>
</dbReference>
<dbReference type="SUPFAM" id="SSF52402">
    <property type="entry name" value="Adenine nucleotide alpha hydrolases-like"/>
    <property type="match status" value="2"/>
</dbReference>
<accession>A0A1G7C477</accession>
<dbReference type="Pfam" id="PF00582">
    <property type="entry name" value="Usp"/>
    <property type="match status" value="1"/>
</dbReference>
<dbReference type="EMBL" id="FNAO01000004">
    <property type="protein sequence ID" value="SDE34111.1"/>
    <property type="molecule type" value="Genomic_DNA"/>
</dbReference>
<dbReference type="PANTHER" id="PTHR46268">
    <property type="entry name" value="STRESS RESPONSE PROTEIN NHAX"/>
    <property type="match status" value="1"/>
</dbReference>
<sequence>MKTILYATDYSENSVPALWSAFLLAEKFDAKLIVMHVFDIPIFLASPVSVTHMNNEKKRIVENRAKLKNFIKEFLGHPEDKIDMSFVFVENRSVWSGIQEKAIKFNADLIVVGTKGISPVREFLLGGTTKALIKNATCPVLAVPEGAGIENLNTMVYATDFEQADIFAINRLVKIAEKFDAAIKVLHITTKKEYAGEELMEWFKDMLEQKTSYENMEFELIFSDAIFKELNEYLNHTSADLLVMLERKGRNFFEKYIQKDMVKKMVSEITVPLLSFNS</sequence>
<dbReference type="CDD" id="cd00293">
    <property type="entry name" value="USP-like"/>
    <property type="match status" value="1"/>
</dbReference>
<dbReference type="PRINTS" id="PR01438">
    <property type="entry name" value="UNVRSLSTRESS"/>
</dbReference>
<evidence type="ECO:0000259" key="2">
    <source>
        <dbReference type="Pfam" id="PF00582"/>
    </source>
</evidence>
<dbReference type="OrthoDB" id="9788959at2"/>
<protein>
    <submittedName>
        <fullName evidence="3">Nucleotide-binding universal stress protein, UspA family</fullName>
    </submittedName>
</protein>